<reference evidence="2" key="1">
    <citation type="submission" date="2020-10" db="EMBL/GenBank/DDBJ databases">
        <authorList>
            <person name="Gilroy R."/>
        </authorList>
    </citation>
    <scope>NUCLEOTIDE SEQUENCE</scope>
    <source>
        <strain evidence="2">CHK184-20233</strain>
    </source>
</reference>
<sequence length="93" mass="10935">MEKIIIEKDNCNDVEHFVKFNLHKYNQKNCDYIRNNSSYAHNNTINGDFIIYDNNEIIGGALGYIRFGWYQLTDFYIDEGYRGKGLGSEIIKK</sequence>
<organism evidence="2 3">
    <name type="scientific">Candidatus Onthousia excrementipullorum</name>
    <dbReference type="NCBI Taxonomy" id="2840884"/>
    <lineage>
        <taxon>Bacteria</taxon>
        <taxon>Bacillati</taxon>
        <taxon>Bacillota</taxon>
        <taxon>Bacilli</taxon>
        <taxon>Candidatus Onthousia</taxon>
    </lineage>
</organism>
<dbReference type="InterPro" id="IPR016181">
    <property type="entry name" value="Acyl_CoA_acyltransferase"/>
</dbReference>
<dbReference type="PROSITE" id="PS51186">
    <property type="entry name" value="GNAT"/>
    <property type="match status" value="1"/>
</dbReference>
<evidence type="ECO:0000313" key="3">
    <source>
        <dbReference type="Proteomes" id="UP000824232"/>
    </source>
</evidence>
<dbReference type="Gene3D" id="3.40.630.30">
    <property type="match status" value="1"/>
</dbReference>
<dbReference type="Proteomes" id="UP000824232">
    <property type="component" value="Unassembled WGS sequence"/>
</dbReference>
<evidence type="ECO:0000259" key="1">
    <source>
        <dbReference type="PROSITE" id="PS51186"/>
    </source>
</evidence>
<dbReference type="SUPFAM" id="SSF55729">
    <property type="entry name" value="Acyl-CoA N-acyltransferases (Nat)"/>
    <property type="match status" value="1"/>
</dbReference>
<dbReference type="InterPro" id="IPR000182">
    <property type="entry name" value="GNAT_dom"/>
</dbReference>
<name>A0A9D1DV90_9FIRM</name>
<evidence type="ECO:0000313" key="2">
    <source>
        <dbReference type="EMBL" id="HIR59759.1"/>
    </source>
</evidence>
<dbReference type="AlphaFoldDB" id="A0A9D1DV90"/>
<feature type="domain" description="N-acetyltransferase" evidence="1">
    <location>
        <begin position="4"/>
        <end position="93"/>
    </location>
</feature>
<dbReference type="EMBL" id="DVHC01000064">
    <property type="protein sequence ID" value="HIR59759.1"/>
    <property type="molecule type" value="Genomic_DNA"/>
</dbReference>
<proteinExistence type="predicted"/>
<gene>
    <name evidence="2" type="ORF">IAB38_06880</name>
</gene>
<dbReference type="GO" id="GO:0016747">
    <property type="term" value="F:acyltransferase activity, transferring groups other than amino-acyl groups"/>
    <property type="evidence" value="ECO:0007669"/>
    <property type="project" value="InterPro"/>
</dbReference>
<dbReference type="CDD" id="cd04301">
    <property type="entry name" value="NAT_SF"/>
    <property type="match status" value="1"/>
</dbReference>
<comment type="caution">
    <text evidence="2">The sequence shown here is derived from an EMBL/GenBank/DDBJ whole genome shotgun (WGS) entry which is preliminary data.</text>
</comment>
<reference evidence="2" key="2">
    <citation type="journal article" date="2021" name="PeerJ">
        <title>Extensive microbial diversity within the chicken gut microbiome revealed by metagenomics and culture.</title>
        <authorList>
            <person name="Gilroy R."/>
            <person name="Ravi A."/>
            <person name="Getino M."/>
            <person name="Pursley I."/>
            <person name="Horton D.L."/>
            <person name="Alikhan N.F."/>
            <person name="Baker D."/>
            <person name="Gharbi K."/>
            <person name="Hall N."/>
            <person name="Watson M."/>
            <person name="Adriaenssens E.M."/>
            <person name="Foster-Nyarko E."/>
            <person name="Jarju S."/>
            <person name="Secka A."/>
            <person name="Antonio M."/>
            <person name="Oren A."/>
            <person name="Chaudhuri R.R."/>
            <person name="La Ragione R."/>
            <person name="Hildebrand F."/>
            <person name="Pallen M.J."/>
        </authorList>
    </citation>
    <scope>NUCLEOTIDE SEQUENCE</scope>
    <source>
        <strain evidence="2">CHK184-20233</strain>
    </source>
</reference>
<protein>
    <submittedName>
        <fullName evidence="2">GNAT family N-acetyltransferase</fullName>
    </submittedName>
</protein>
<accession>A0A9D1DV90</accession>
<dbReference type="Pfam" id="PF00583">
    <property type="entry name" value="Acetyltransf_1"/>
    <property type="match status" value="1"/>
</dbReference>